<proteinExistence type="predicted"/>
<sequence>MFEKKQPDAVSTVFDRLVSAGKRLAALISAKKGMPNKELAKMADQINSLADKWER</sequence>
<evidence type="ECO:0000313" key="1">
    <source>
        <dbReference type="EMBL" id="MPN57342.1"/>
    </source>
</evidence>
<reference evidence="1" key="1">
    <citation type="submission" date="2019-08" db="EMBL/GenBank/DDBJ databases">
        <authorList>
            <person name="Kucharzyk K."/>
            <person name="Murdoch R.W."/>
            <person name="Higgins S."/>
            <person name="Loffler F."/>
        </authorList>
    </citation>
    <scope>NUCLEOTIDE SEQUENCE</scope>
</reference>
<dbReference type="EMBL" id="VSSQ01128763">
    <property type="protein sequence ID" value="MPN57342.1"/>
    <property type="molecule type" value="Genomic_DNA"/>
</dbReference>
<comment type="caution">
    <text evidence="1">The sequence shown here is derived from an EMBL/GenBank/DDBJ whole genome shotgun (WGS) entry which is preliminary data.</text>
</comment>
<organism evidence="1">
    <name type="scientific">bioreactor metagenome</name>
    <dbReference type="NCBI Taxonomy" id="1076179"/>
    <lineage>
        <taxon>unclassified sequences</taxon>
        <taxon>metagenomes</taxon>
        <taxon>ecological metagenomes</taxon>
    </lineage>
</organism>
<accession>A0A645J2K1</accession>
<gene>
    <name evidence="1" type="ORF">SDC9_205036</name>
</gene>
<dbReference type="AlphaFoldDB" id="A0A645J2K1"/>
<name>A0A645J2K1_9ZZZZ</name>
<protein>
    <submittedName>
        <fullName evidence="1">Uncharacterized protein</fullName>
    </submittedName>
</protein>